<dbReference type="Proteomes" id="UP000028504">
    <property type="component" value="Chromosome"/>
</dbReference>
<proteinExistence type="predicted"/>
<feature type="compositionally biased region" description="Low complexity" evidence="1">
    <location>
        <begin position="25"/>
        <end position="38"/>
    </location>
</feature>
<keyword evidence="3" id="KW-1185">Reference proteome</keyword>
<evidence type="ECO:0008006" key="4">
    <source>
        <dbReference type="Google" id="ProtNLM"/>
    </source>
</evidence>
<feature type="region of interest" description="Disordered" evidence="1">
    <location>
        <begin position="23"/>
        <end position="44"/>
    </location>
</feature>
<dbReference type="Gene3D" id="1.10.10.10">
    <property type="entry name" value="Winged helix-like DNA-binding domain superfamily/Winged helix DNA-binding domain"/>
    <property type="match status" value="1"/>
</dbReference>
<evidence type="ECO:0000256" key="1">
    <source>
        <dbReference type="SAM" id="MobiDB-lite"/>
    </source>
</evidence>
<organism evidence="2 3">
    <name type="scientific">Corynebacterium atypicum</name>
    <dbReference type="NCBI Taxonomy" id="191610"/>
    <lineage>
        <taxon>Bacteria</taxon>
        <taxon>Bacillati</taxon>
        <taxon>Actinomycetota</taxon>
        <taxon>Actinomycetes</taxon>
        <taxon>Mycobacteriales</taxon>
        <taxon>Corynebacteriaceae</taxon>
        <taxon>Corynebacterium</taxon>
    </lineage>
</organism>
<feature type="region of interest" description="Disordered" evidence="1">
    <location>
        <begin position="161"/>
        <end position="188"/>
    </location>
</feature>
<evidence type="ECO:0000313" key="2">
    <source>
        <dbReference type="EMBL" id="AIG64468.1"/>
    </source>
</evidence>
<sequence length="733" mass="78282">MPIISEAELGWLLNNMPGELEDAAGEAAPAAATATPVDATDDEGFGSAPGDLAALFPWAQDATSVGELTQQWITLYQSEPLASISPHLSMQLFADSVGRFPMRTRRWLNRFPNPLQASVAELYDLPGFGPKTVASAVEAVVLLALDGSEATEDDVNAAHPQAAGGEAADRSALPGDAPAREEHQAAPAAPTELAGLEHEFAPGAVDTEPTPPQAGGDAARVVDWWALTKQSVEEKVAGAPAAVQLAARRLDAGAEAIRLGCAQKACAELNRFFGEDERYLPIFTDRIIASHPLRLEDLGARFGVSRQRVRQLQSKVNSFATEMLAASVAALAHRVRAPQLRSDFLAANPDFAIEIAPSITLLKVAVALSDAVRLREGFVEPEAAADALSDTAGKVADEYGVVSAAQLAADCGLGEEMDQDTWRSWVESVMPDWTWYGEHLLTQTRSQPDRGVAVLALEGHPMTTEELSLAIATGTVTALDNGLALDPRVHRVAKGTWALKAWGGEEFTTVARWIANRVDPTGSVALTELIAQAPEVGIAESTVRTYCASGEFTTVDGMVMRNTEEVVVDSNPQDSAGMYYRDGSWQLLVTINHDHLRGSGFAVPRCLVGMHQVSFLGKKEFTSELGPQELRFGRTNASCGTIRRFLQALGAGEGDRVWVEFSPAGTFAVTPALPRVPGQAMAELANRCGLPADATLADVNQALGLAPDAPRRRTVAVLYHRREEDLADIVRAL</sequence>
<gene>
    <name evidence="2" type="ORF">CATYP_07570</name>
</gene>
<dbReference type="InterPro" id="IPR036388">
    <property type="entry name" value="WH-like_DNA-bd_sf"/>
</dbReference>
<dbReference type="RefSeq" id="WP_038606220.1">
    <property type="nucleotide sequence ID" value="NZ_CP008944.1"/>
</dbReference>
<dbReference type="EMBL" id="CP008944">
    <property type="protein sequence ID" value="AIG64468.1"/>
    <property type="molecule type" value="Genomic_DNA"/>
</dbReference>
<evidence type="ECO:0000313" key="3">
    <source>
        <dbReference type="Proteomes" id="UP000028504"/>
    </source>
</evidence>
<accession>A0ABN4DDZ2</accession>
<name>A0ABN4DDZ2_9CORY</name>
<protein>
    <recommendedName>
        <fullName evidence="4">RNA polymerase sigma-70 region 4 domain-containing protein</fullName>
    </recommendedName>
</protein>
<reference evidence="2 3" key="1">
    <citation type="submission" date="2014-07" db="EMBL/GenBank/DDBJ databases">
        <title>Complete genome sequence of Corynebacterium atypicum DSM 44849: identifiction of the mycolic acid biosynthesis genes.</title>
        <authorList>
            <person name="Tippelt A."/>
            <person name="Mollmann S."/>
            <person name="Albersmeier A."/>
            <person name="Jaenicke S."/>
            <person name="Ruckert C."/>
            <person name="Tauch A."/>
        </authorList>
    </citation>
    <scope>NUCLEOTIDE SEQUENCE [LARGE SCALE GENOMIC DNA]</scope>
    <source>
        <strain evidence="2 3">R2070</strain>
    </source>
</reference>